<evidence type="ECO:0008006" key="4">
    <source>
        <dbReference type="Google" id="ProtNLM"/>
    </source>
</evidence>
<reference evidence="2 3" key="1">
    <citation type="submission" date="2019-03" db="EMBL/GenBank/DDBJ databases">
        <title>Flavobacterium AR-3-4 sp. nov. isolated from arctic soil.</title>
        <authorList>
            <person name="Chaudhary D.K."/>
        </authorList>
    </citation>
    <scope>NUCLEOTIDE SEQUENCE [LARGE SCALE GENOMIC DNA]</scope>
    <source>
        <strain evidence="2 3">AR-3-4</strain>
    </source>
</reference>
<protein>
    <recommendedName>
        <fullName evidence="4">Outer membrane protein assembly factor</fullName>
    </recommendedName>
</protein>
<name>A0A4R5CGT7_9FLAO</name>
<evidence type="ECO:0000313" key="2">
    <source>
        <dbReference type="EMBL" id="TDD97493.1"/>
    </source>
</evidence>
<comment type="caution">
    <text evidence="2">The sequence shown here is derived from an EMBL/GenBank/DDBJ whole genome shotgun (WGS) entry which is preliminary data.</text>
</comment>
<keyword evidence="3" id="KW-1185">Reference proteome</keyword>
<gene>
    <name evidence="2" type="ORF">E0F76_09315</name>
</gene>
<dbReference type="Gene3D" id="3.10.20.310">
    <property type="entry name" value="membrane protein fhac"/>
    <property type="match status" value="1"/>
</dbReference>
<dbReference type="Proteomes" id="UP000295479">
    <property type="component" value="Unassembled WGS sequence"/>
</dbReference>
<dbReference type="AlphaFoldDB" id="A0A4R5CGT7"/>
<feature type="signal peptide" evidence="1">
    <location>
        <begin position="1"/>
        <end position="22"/>
    </location>
</feature>
<accession>A0A4R5CGT7</accession>
<dbReference type="EMBL" id="SMFK01000004">
    <property type="protein sequence ID" value="TDD97493.1"/>
    <property type="molecule type" value="Genomic_DNA"/>
</dbReference>
<organism evidence="2 3">
    <name type="scientific">Flavobacterium cellulosilyticum</name>
    <dbReference type="NCBI Taxonomy" id="2541731"/>
    <lineage>
        <taxon>Bacteria</taxon>
        <taxon>Pseudomonadati</taxon>
        <taxon>Bacteroidota</taxon>
        <taxon>Flavobacteriia</taxon>
        <taxon>Flavobacteriales</taxon>
        <taxon>Flavobacteriaceae</taxon>
        <taxon>Flavobacterium</taxon>
    </lineage>
</organism>
<keyword evidence="1" id="KW-0732">Signal</keyword>
<feature type="chain" id="PRO_5020614890" description="Outer membrane protein assembly factor" evidence="1">
    <location>
        <begin position="23"/>
        <end position="607"/>
    </location>
</feature>
<dbReference type="RefSeq" id="WP_132004653.1">
    <property type="nucleotide sequence ID" value="NZ_SMFK01000004.1"/>
</dbReference>
<proteinExistence type="predicted"/>
<evidence type="ECO:0000313" key="3">
    <source>
        <dbReference type="Proteomes" id="UP000295479"/>
    </source>
</evidence>
<sequence>MFQKQKNIILVFLLLCFHSSFSQVIVPKKDSLEVYKDIQIYSKKNKFTKFMHKLLFRPIYTRKRKAKKIVAINYSKLEGKIIRNINIVTLDPFGYSEIDTTQKPRNWAEKNGNFIHNKTKNFAIRNSLLITENKPFNSLLVKESIRLLRAQNYINRVAIETKLIARNADSVDVFIRVLDSWSMIPKVSLSNSQTNLNLIERNFFGTGHTFNSKYKQRFSDGKKGYDLEYIVPNIKNTFVQTKLNYFNDIDDNQGKSINIERPFYSYFAKWAGGINLDHQFKIDSLSDANLVYAKQSFKYTSQDLWGGRAFTIFKGNSGNDRITNLIVTGRYLHVKYLDSPIIDYDPIDFYSSEQFVLTGIGISMRKFVEDRYIFRNGATEDVPIGKIVGITSGYQYKNDVGKFYLGGRVSFGDYYSWGFLSTNFELGTFFNQSKTTQTAFSFQANYFSKLIDLGDWKLRQFVKPQLLIGINRQNSIGDQLSINERYGIQGFKSAVYGTQKMVLTFQTQAYSTWNLFGFRLNPYFNYTIAMLGDESRGLMKSKAYSKIGIGFIIANDYLVFRSFQISLSFYPSIPGNGNNIFKTNSFNTSDFGFQEFGLDKPRTVIYK</sequence>
<dbReference type="OrthoDB" id="1110633at2"/>
<evidence type="ECO:0000256" key="1">
    <source>
        <dbReference type="SAM" id="SignalP"/>
    </source>
</evidence>